<gene>
    <name evidence="12" type="primary">moaE</name>
    <name evidence="12" type="ORF">GCM10007047_15720</name>
</gene>
<evidence type="ECO:0000256" key="10">
    <source>
        <dbReference type="ARBA" id="ARBA00032474"/>
    </source>
</evidence>
<evidence type="ECO:0000256" key="9">
    <source>
        <dbReference type="ARBA" id="ARBA00030781"/>
    </source>
</evidence>
<dbReference type="GO" id="GO:0006777">
    <property type="term" value="P:Mo-molybdopterin cofactor biosynthetic process"/>
    <property type="evidence" value="ECO:0007669"/>
    <property type="project" value="UniProtKB-KW"/>
</dbReference>
<evidence type="ECO:0000256" key="11">
    <source>
        <dbReference type="ARBA" id="ARBA00049878"/>
    </source>
</evidence>
<accession>A0A8J3GE27</accession>
<dbReference type="Pfam" id="PF02391">
    <property type="entry name" value="MoaE"/>
    <property type="match status" value="1"/>
</dbReference>
<evidence type="ECO:0000256" key="2">
    <source>
        <dbReference type="ARBA" id="ARBA00005426"/>
    </source>
</evidence>
<dbReference type="Gene3D" id="3.90.1170.40">
    <property type="entry name" value="Molybdopterin biosynthesis MoaE subunit"/>
    <property type="match status" value="1"/>
</dbReference>
<dbReference type="PANTHER" id="PTHR23404">
    <property type="entry name" value="MOLYBDOPTERIN SYNTHASE RELATED"/>
    <property type="match status" value="1"/>
</dbReference>
<dbReference type="AlphaFoldDB" id="A0A8J3GE27"/>
<evidence type="ECO:0000313" key="13">
    <source>
        <dbReference type="Proteomes" id="UP000642829"/>
    </source>
</evidence>
<evidence type="ECO:0000256" key="3">
    <source>
        <dbReference type="ARBA" id="ARBA00011950"/>
    </source>
</evidence>
<keyword evidence="13" id="KW-1185">Reference proteome</keyword>
<dbReference type="EMBL" id="BMXG01000008">
    <property type="protein sequence ID" value="GHC00288.1"/>
    <property type="molecule type" value="Genomic_DNA"/>
</dbReference>
<keyword evidence="5" id="KW-0501">Molybdenum cofactor biosynthesis</keyword>
<evidence type="ECO:0000313" key="12">
    <source>
        <dbReference type="EMBL" id="GHC00288.1"/>
    </source>
</evidence>
<name>A0A8J3GE27_9BACT</name>
<comment type="catalytic activity">
    <reaction evidence="11">
        <text>2 [molybdopterin-synthase sulfur-carrier protein]-C-terminal-Gly-aminoethanethioate + cyclic pyranopterin phosphate + H2O = molybdopterin + 2 [molybdopterin-synthase sulfur-carrier protein]-C-terminal Gly-Gly + 2 H(+)</text>
        <dbReference type="Rhea" id="RHEA:26333"/>
        <dbReference type="Rhea" id="RHEA-COMP:12202"/>
        <dbReference type="Rhea" id="RHEA-COMP:19907"/>
        <dbReference type="ChEBI" id="CHEBI:15377"/>
        <dbReference type="ChEBI" id="CHEBI:15378"/>
        <dbReference type="ChEBI" id="CHEBI:58698"/>
        <dbReference type="ChEBI" id="CHEBI:59648"/>
        <dbReference type="ChEBI" id="CHEBI:90778"/>
        <dbReference type="ChEBI" id="CHEBI:232372"/>
        <dbReference type="EC" id="2.8.1.12"/>
    </reaction>
</comment>
<evidence type="ECO:0000256" key="6">
    <source>
        <dbReference type="ARBA" id="ARBA00026066"/>
    </source>
</evidence>
<dbReference type="RefSeq" id="WP_189513706.1">
    <property type="nucleotide sequence ID" value="NZ_BMXG01000008.1"/>
</dbReference>
<evidence type="ECO:0000256" key="4">
    <source>
        <dbReference type="ARBA" id="ARBA00013858"/>
    </source>
</evidence>
<comment type="pathway">
    <text evidence="1">Cofactor biosynthesis; molybdopterin biosynthesis.</text>
</comment>
<dbReference type="InterPro" id="IPR036563">
    <property type="entry name" value="MoaE_sf"/>
</dbReference>
<dbReference type="EC" id="2.8.1.12" evidence="3"/>
<reference evidence="12" key="2">
    <citation type="submission" date="2020-09" db="EMBL/GenBank/DDBJ databases">
        <authorList>
            <person name="Sun Q."/>
            <person name="Kim S."/>
        </authorList>
    </citation>
    <scope>NUCLEOTIDE SEQUENCE</scope>
    <source>
        <strain evidence="12">KCTC 12870</strain>
    </source>
</reference>
<dbReference type="CDD" id="cd00756">
    <property type="entry name" value="MoaE"/>
    <property type="match status" value="1"/>
</dbReference>
<evidence type="ECO:0000256" key="7">
    <source>
        <dbReference type="ARBA" id="ARBA00029745"/>
    </source>
</evidence>
<comment type="subunit">
    <text evidence="6">Heterotetramer of 2 MoaD subunits and 2 MoaE subunits. Also stable as homodimer. The enzyme changes between these two forms during catalysis.</text>
</comment>
<protein>
    <recommendedName>
        <fullName evidence="4">Molybdopterin synthase catalytic subunit</fullName>
        <ecNumber evidence="3">2.8.1.12</ecNumber>
    </recommendedName>
    <alternativeName>
        <fullName evidence="9">MPT synthase subunit 2</fullName>
    </alternativeName>
    <alternativeName>
        <fullName evidence="7">Molybdenum cofactor biosynthesis protein E</fullName>
    </alternativeName>
    <alternativeName>
        <fullName evidence="8">Molybdopterin-converting factor large subunit</fullName>
    </alternativeName>
    <alternativeName>
        <fullName evidence="10">Molybdopterin-converting factor subunit 2</fullName>
    </alternativeName>
</protein>
<organism evidence="12 13">
    <name type="scientific">Cerasicoccus arenae</name>
    <dbReference type="NCBI Taxonomy" id="424488"/>
    <lineage>
        <taxon>Bacteria</taxon>
        <taxon>Pseudomonadati</taxon>
        <taxon>Verrucomicrobiota</taxon>
        <taxon>Opitutia</taxon>
        <taxon>Puniceicoccales</taxon>
        <taxon>Cerasicoccaceae</taxon>
        <taxon>Cerasicoccus</taxon>
    </lineage>
</organism>
<evidence type="ECO:0000256" key="1">
    <source>
        <dbReference type="ARBA" id="ARBA00005046"/>
    </source>
</evidence>
<comment type="caution">
    <text evidence="12">The sequence shown here is derived from an EMBL/GenBank/DDBJ whole genome shotgun (WGS) entry which is preliminary data.</text>
</comment>
<sequence length="152" mass="17210">MFTLSHKAIAVEPLRQSLLRLDAGGFCSFEGWVRNHHLGRGVERLEYEAYAKLALTQGAAVLDAAQEQFDLLGVRAEHRIGELVPGELAVWVGVCSVHRDQAFEACRFIIDEIKATVPIWKHEFYTDRSNEWVDPTACHCDHRHVAETEVQT</sequence>
<reference evidence="12" key="1">
    <citation type="journal article" date="2014" name="Int. J. Syst. Evol. Microbiol.">
        <title>Complete genome sequence of Corynebacterium casei LMG S-19264T (=DSM 44701T), isolated from a smear-ripened cheese.</title>
        <authorList>
            <consortium name="US DOE Joint Genome Institute (JGI-PGF)"/>
            <person name="Walter F."/>
            <person name="Albersmeier A."/>
            <person name="Kalinowski J."/>
            <person name="Ruckert C."/>
        </authorList>
    </citation>
    <scope>NUCLEOTIDE SEQUENCE</scope>
    <source>
        <strain evidence="12">KCTC 12870</strain>
    </source>
</reference>
<evidence type="ECO:0000256" key="5">
    <source>
        <dbReference type="ARBA" id="ARBA00023150"/>
    </source>
</evidence>
<comment type="similarity">
    <text evidence="2">Belongs to the MoaE family.</text>
</comment>
<dbReference type="SUPFAM" id="SSF54690">
    <property type="entry name" value="Molybdopterin synthase subunit MoaE"/>
    <property type="match status" value="1"/>
</dbReference>
<dbReference type="InterPro" id="IPR003448">
    <property type="entry name" value="Mopterin_biosynth_MoaE"/>
</dbReference>
<proteinExistence type="inferred from homology"/>
<dbReference type="GO" id="GO:0030366">
    <property type="term" value="F:molybdopterin synthase activity"/>
    <property type="evidence" value="ECO:0007669"/>
    <property type="project" value="UniProtKB-EC"/>
</dbReference>
<dbReference type="Proteomes" id="UP000642829">
    <property type="component" value="Unassembled WGS sequence"/>
</dbReference>
<evidence type="ECO:0000256" key="8">
    <source>
        <dbReference type="ARBA" id="ARBA00030407"/>
    </source>
</evidence>